<accession>A0A511BQW9</accession>
<keyword evidence="1" id="KW-0808">Transferase</keyword>
<dbReference type="PANTHER" id="PTHR31270">
    <property type="entry name" value="GLUTAMINYL-PEPTIDE CYCLOTRANSFERASE"/>
    <property type="match status" value="1"/>
</dbReference>
<evidence type="ECO:0000313" key="2">
    <source>
        <dbReference type="Proteomes" id="UP000321405"/>
    </source>
</evidence>
<dbReference type="Pfam" id="PF05096">
    <property type="entry name" value="Glu_cyclase_2"/>
    <property type="match status" value="1"/>
</dbReference>
<protein>
    <submittedName>
        <fullName evidence="1">Glutamine cyclotransferase</fullName>
    </submittedName>
</protein>
<dbReference type="GO" id="GO:0016603">
    <property type="term" value="F:glutaminyl-peptide cyclotransferase activity"/>
    <property type="evidence" value="ECO:0007669"/>
    <property type="project" value="InterPro"/>
</dbReference>
<dbReference type="SUPFAM" id="SSF63825">
    <property type="entry name" value="YWTD domain"/>
    <property type="match status" value="1"/>
</dbReference>
<evidence type="ECO:0000313" key="1">
    <source>
        <dbReference type="EMBL" id="GEL02736.1"/>
    </source>
</evidence>
<dbReference type="Proteomes" id="UP000321405">
    <property type="component" value="Unassembled WGS sequence"/>
</dbReference>
<gene>
    <name evidence="1" type="ORF">SSA02_18990</name>
</gene>
<dbReference type="AlphaFoldDB" id="A0A511BQW9"/>
<keyword evidence="2" id="KW-1185">Reference proteome</keyword>
<dbReference type="InterPro" id="IPR007788">
    <property type="entry name" value="QCT"/>
</dbReference>
<proteinExistence type="predicted"/>
<sequence>MMLAGFPAGTGHARAEGQTGEDIPVEPVHVLAVFPHDPSAFTEGLFYRDGFLWESTGFSGRSVIRKVDPATGEVRAQARLPDGVFGEGIADWHDKVISLTWKSGRGFLWHYPGLSRFGSFTYSGQGWGLTHDDRDLFMSDGTSCLRRLDPDTLGQRGEICVTANGEPVSHLNELEFVRGEIYANIWLTPDIARIDPLTGHVRGWLDLTELEEDIAATDTDAVANGIAYDAVHDRLYVTGKYWQHLYQIERPRY</sequence>
<dbReference type="PANTHER" id="PTHR31270:SF1">
    <property type="entry name" value="GLUTAMINYL-PEPTIDE CYCLOTRANSFERASE"/>
    <property type="match status" value="1"/>
</dbReference>
<organism evidence="1 2">
    <name type="scientific">Swaminathania salitolerans</name>
    <dbReference type="NCBI Taxonomy" id="182838"/>
    <lineage>
        <taxon>Bacteria</taxon>
        <taxon>Pseudomonadati</taxon>
        <taxon>Pseudomonadota</taxon>
        <taxon>Alphaproteobacteria</taxon>
        <taxon>Acetobacterales</taxon>
        <taxon>Acetobacteraceae</taxon>
        <taxon>Swaminathania</taxon>
    </lineage>
</organism>
<name>A0A511BQW9_9PROT</name>
<dbReference type="EMBL" id="BJVC01000004">
    <property type="protein sequence ID" value="GEL02736.1"/>
    <property type="molecule type" value="Genomic_DNA"/>
</dbReference>
<comment type="caution">
    <text evidence="1">The sequence shown here is derived from an EMBL/GenBank/DDBJ whole genome shotgun (WGS) entry which is preliminary data.</text>
</comment>
<reference evidence="1 2" key="1">
    <citation type="submission" date="2019-07" db="EMBL/GenBank/DDBJ databases">
        <title>Whole genome shotgun sequence of Swaminathania salitolerans NBRC 104436.</title>
        <authorList>
            <person name="Hosoyama A."/>
            <person name="Uohara A."/>
            <person name="Ohji S."/>
            <person name="Ichikawa N."/>
        </authorList>
    </citation>
    <scope>NUCLEOTIDE SEQUENCE [LARGE SCALE GENOMIC DNA]</scope>
    <source>
        <strain evidence="1 2">NBRC 104436</strain>
    </source>
</reference>